<evidence type="ECO:0000313" key="4">
    <source>
        <dbReference type="Proteomes" id="UP001303473"/>
    </source>
</evidence>
<reference evidence="4" key="1">
    <citation type="journal article" date="2023" name="Mol. Phylogenet. Evol.">
        <title>Genome-scale phylogeny and comparative genomics of the fungal order Sordariales.</title>
        <authorList>
            <person name="Hensen N."/>
            <person name="Bonometti L."/>
            <person name="Westerberg I."/>
            <person name="Brannstrom I.O."/>
            <person name="Guillou S."/>
            <person name="Cros-Aarteil S."/>
            <person name="Calhoun S."/>
            <person name="Haridas S."/>
            <person name="Kuo A."/>
            <person name="Mondo S."/>
            <person name="Pangilinan J."/>
            <person name="Riley R."/>
            <person name="LaButti K."/>
            <person name="Andreopoulos B."/>
            <person name="Lipzen A."/>
            <person name="Chen C."/>
            <person name="Yan M."/>
            <person name="Daum C."/>
            <person name="Ng V."/>
            <person name="Clum A."/>
            <person name="Steindorff A."/>
            <person name="Ohm R.A."/>
            <person name="Martin F."/>
            <person name="Silar P."/>
            <person name="Natvig D.O."/>
            <person name="Lalanne C."/>
            <person name="Gautier V."/>
            <person name="Ament-Velasquez S.L."/>
            <person name="Kruys A."/>
            <person name="Hutchinson M.I."/>
            <person name="Powell A.J."/>
            <person name="Barry K."/>
            <person name="Miller A.N."/>
            <person name="Grigoriev I.V."/>
            <person name="Debuchy R."/>
            <person name="Gladieux P."/>
            <person name="Hiltunen Thoren M."/>
            <person name="Johannesson H."/>
        </authorList>
    </citation>
    <scope>NUCLEOTIDE SEQUENCE [LARGE SCALE GENOMIC DNA]</scope>
    <source>
        <strain evidence="4">CBS 340.73</strain>
    </source>
</reference>
<keyword evidence="4" id="KW-1185">Reference proteome</keyword>
<evidence type="ECO:0000259" key="2">
    <source>
        <dbReference type="Pfam" id="PF17667"/>
    </source>
</evidence>
<protein>
    <recommendedName>
        <fullName evidence="2">Fungal-type protein kinase domain-containing protein</fullName>
    </recommendedName>
</protein>
<feature type="region of interest" description="Disordered" evidence="1">
    <location>
        <begin position="1"/>
        <end position="23"/>
    </location>
</feature>
<gene>
    <name evidence="3" type="ORF">QBC46DRAFT_361833</name>
</gene>
<sequence length="547" mass="61046">MSSKPEPRPSQEPTGDASEAGSDSIRTELSGCVFRHVKGFYAKYFEDKSWSTAAEQAAQKVQLDVASALYRDFLELKSQGSFSAWLARLQSMSLAEGQILHHFRSPQVNTSDHPLRAIVYLVASSGRSESSSPPPAADARVFGDFSVDASDIGPESVSRFYETARQVFQARPTRRFLHGFQIRGSTMELWMFDRSGAYSSDKLDIVQRPDLLIKTMASYAMTNDEEAGFTSFIRRDGLGSYVAFGGADENETERLYLEDKPIAAPQYLVGPGTTCYAARTSTSQTAGFVVKFAWREDAIHTERELLELTKDRNVWGVIRALGWQDLGSIGGLRQGLRFNQPYDFPPAAADGRATSEGDTPIATVAGSDKDYDPLFINHAKGVLIDLDGALDLEKGPARRGELVGSEGFMAIGILTGDPHTYRHDLESLFYVFLWVAICNDREHDDERSLRHEPETSRRWGWCSMDFRSVSRNKSVDMSPEGFPRILGEFSTEFKHLKGLARELRQLLFLMRDGDIFTGSDMDQDGINRLYDGMIDAFNRSIASQTQE</sequence>
<evidence type="ECO:0000256" key="1">
    <source>
        <dbReference type="SAM" id="MobiDB-lite"/>
    </source>
</evidence>
<feature type="domain" description="Fungal-type protein kinase" evidence="2">
    <location>
        <begin position="377"/>
        <end position="435"/>
    </location>
</feature>
<dbReference type="EMBL" id="MU853765">
    <property type="protein sequence ID" value="KAK3943566.1"/>
    <property type="molecule type" value="Genomic_DNA"/>
</dbReference>
<dbReference type="PANTHER" id="PTHR38248:SF2">
    <property type="entry name" value="FUNK1 11"/>
    <property type="match status" value="1"/>
</dbReference>
<dbReference type="PANTHER" id="PTHR38248">
    <property type="entry name" value="FUNK1 6"/>
    <property type="match status" value="1"/>
</dbReference>
<dbReference type="Proteomes" id="UP001303473">
    <property type="component" value="Unassembled WGS sequence"/>
</dbReference>
<evidence type="ECO:0000313" key="3">
    <source>
        <dbReference type="EMBL" id="KAK3943566.1"/>
    </source>
</evidence>
<dbReference type="Pfam" id="PF17667">
    <property type="entry name" value="Pkinase_fungal"/>
    <property type="match status" value="2"/>
</dbReference>
<organism evidence="3 4">
    <name type="scientific">Diplogelasinospora grovesii</name>
    <dbReference type="NCBI Taxonomy" id="303347"/>
    <lineage>
        <taxon>Eukaryota</taxon>
        <taxon>Fungi</taxon>
        <taxon>Dikarya</taxon>
        <taxon>Ascomycota</taxon>
        <taxon>Pezizomycotina</taxon>
        <taxon>Sordariomycetes</taxon>
        <taxon>Sordariomycetidae</taxon>
        <taxon>Sordariales</taxon>
        <taxon>Diplogelasinosporaceae</taxon>
        <taxon>Diplogelasinospora</taxon>
    </lineage>
</organism>
<comment type="caution">
    <text evidence="3">The sequence shown here is derived from an EMBL/GenBank/DDBJ whole genome shotgun (WGS) entry which is preliminary data.</text>
</comment>
<dbReference type="InterPro" id="IPR040976">
    <property type="entry name" value="Pkinase_fungal"/>
</dbReference>
<name>A0AAN6S8D3_9PEZI</name>
<proteinExistence type="predicted"/>
<feature type="domain" description="Fungal-type protein kinase" evidence="2">
    <location>
        <begin position="128"/>
        <end position="344"/>
    </location>
</feature>
<accession>A0AAN6S8D3</accession>
<dbReference type="AlphaFoldDB" id="A0AAN6S8D3"/>